<accession>A0AAV2NZS8</accession>
<sequence length="162" mass="19398">MLERKRRKECKKFSYKELTSYPRKTYSFPAKAIGKWIDILTYTKIQDGCEMSRYPTEQDTLNNENISDQERRTQTDSVHERFRSDFYYVYCDDCKGKIEPNKAAIEKHYENKSHPSNRTCRYCRGKVFMYQSVVNGADNGKSYIFHRCKHEYFPEESITDES</sequence>
<evidence type="ECO:0000313" key="1">
    <source>
        <dbReference type="EMBL" id="CAL1684868.1"/>
    </source>
</evidence>
<organism evidence="1 2">
    <name type="scientific">Lasius platythorax</name>
    <dbReference type="NCBI Taxonomy" id="488582"/>
    <lineage>
        <taxon>Eukaryota</taxon>
        <taxon>Metazoa</taxon>
        <taxon>Ecdysozoa</taxon>
        <taxon>Arthropoda</taxon>
        <taxon>Hexapoda</taxon>
        <taxon>Insecta</taxon>
        <taxon>Pterygota</taxon>
        <taxon>Neoptera</taxon>
        <taxon>Endopterygota</taxon>
        <taxon>Hymenoptera</taxon>
        <taxon>Apocrita</taxon>
        <taxon>Aculeata</taxon>
        <taxon>Formicoidea</taxon>
        <taxon>Formicidae</taxon>
        <taxon>Formicinae</taxon>
        <taxon>Lasius</taxon>
        <taxon>Lasius</taxon>
    </lineage>
</organism>
<proteinExistence type="predicted"/>
<dbReference type="AlphaFoldDB" id="A0AAV2NZS8"/>
<keyword evidence="2" id="KW-1185">Reference proteome</keyword>
<dbReference type="Proteomes" id="UP001497644">
    <property type="component" value="Chromosome 5"/>
</dbReference>
<dbReference type="EMBL" id="OZ034828">
    <property type="protein sequence ID" value="CAL1684868.1"/>
    <property type="molecule type" value="Genomic_DNA"/>
</dbReference>
<name>A0AAV2NZS8_9HYME</name>
<evidence type="ECO:0000313" key="2">
    <source>
        <dbReference type="Proteomes" id="UP001497644"/>
    </source>
</evidence>
<gene>
    <name evidence="1" type="ORF">LPLAT_LOCUS10401</name>
</gene>
<reference evidence="1" key="1">
    <citation type="submission" date="2024-04" db="EMBL/GenBank/DDBJ databases">
        <authorList>
            <consortium name="Molecular Ecology Group"/>
        </authorList>
    </citation>
    <scope>NUCLEOTIDE SEQUENCE</scope>
</reference>
<protein>
    <submittedName>
        <fullName evidence="1">Uncharacterized protein</fullName>
    </submittedName>
</protein>